<reference evidence="3" key="1">
    <citation type="journal article" date="2019" name="Mol. Biol. Evol.">
        <title>Blast fungal genomes show frequent chromosomal changes, gene gains and losses, and effector gene turnover.</title>
        <authorList>
            <person name="Gomez Luciano L.B."/>
            <person name="Jason Tsai I."/>
            <person name="Chuma I."/>
            <person name="Tosa Y."/>
            <person name="Chen Y.H."/>
            <person name="Li J.Y."/>
            <person name="Li M.Y."/>
            <person name="Jade Lu M.Y."/>
            <person name="Nakayashiki H."/>
            <person name="Li W.H."/>
        </authorList>
    </citation>
    <scope>NUCLEOTIDE SEQUENCE</scope>
    <source>
        <strain evidence="3">NI907</strain>
    </source>
</reference>
<reference evidence="3" key="3">
    <citation type="submission" date="2025-08" db="UniProtKB">
        <authorList>
            <consortium name="RefSeq"/>
        </authorList>
    </citation>
    <scope>IDENTIFICATION</scope>
    <source>
        <strain evidence="3">NI907</strain>
    </source>
</reference>
<dbReference type="Proteomes" id="UP000515153">
    <property type="component" value="Unplaced"/>
</dbReference>
<feature type="signal peptide" evidence="1">
    <location>
        <begin position="1"/>
        <end position="19"/>
    </location>
</feature>
<keyword evidence="1" id="KW-0732">Signal</keyword>
<dbReference type="OrthoDB" id="5308323at2759"/>
<organism evidence="2 3">
    <name type="scientific">Pyricularia grisea</name>
    <name type="common">Crabgrass-specific blast fungus</name>
    <name type="synonym">Magnaporthe grisea</name>
    <dbReference type="NCBI Taxonomy" id="148305"/>
    <lineage>
        <taxon>Eukaryota</taxon>
        <taxon>Fungi</taxon>
        <taxon>Dikarya</taxon>
        <taxon>Ascomycota</taxon>
        <taxon>Pezizomycotina</taxon>
        <taxon>Sordariomycetes</taxon>
        <taxon>Sordariomycetidae</taxon>
        <taxon>Magnaporthales</taxon>
        <taxon>Pyriculariaceae</taxon>
        <taxon>Pyricularia</taxon>
    </lineage>
</organism>
<keyword evidence="2" id="KW-1185">Reference proteome</keyword>
<evidence type="ECO:0000256" key="1">
    <source>
        <dbReference type="SAM" id="SignalP"/>
    </source>
</evidence>
<reference evidence="3" key="2">
    <citation type="submission" date="2019-10" db="EMBL/GenBank/DDBJ databases">
        <authorList>
            <consortium name="NCBI Genome Project"/>
        </authorList>
    </citation>
    <scope>NUCLEOTIDE SEQUENCE</scope>
    <source>
        <strain evidence="3">NI907</strain>
    </source>
</reference>
<accession>A0A6P8BFJ2</accession>
<dbReference type="AlphaFoldDB" id="A0A6P8BFJ2"/>
<dbReference type="KEGG" id="pgri:PgNI_00308"/>
<evidence type="ECO:0000313" key="3">
    <source>
        <dbReference type="RefSeq" id="XP_030985907.1"/>
    </source>
</evidence>
<sequence>MQFTTIIITLLATAATVIAAPVEAAAAAAAPLEARACQTVAASPSGVWVSKNSPQWVSFWVPANAVGACELKAIFPAGFPIAGTKPQVNVIDVNGPAPGSIVGTVTFTPGTSTTINSFACRQDMQYRLEIASWQAQGSVSYPAQPGTGLILSYGC</sequence>
<dbReference type="RefSeq" id="XP_030985907.1">
    <property type="nucleotide sequence ID" value="XM_031120390.1"/>
</dbReference>
<name>A0A6P8BFJ2_PYRGI</name>
<gene>
    <name evidence="3" type="ORF">PgNI_00308</name>
</gene>
<evidence type="ECO:0000313" key="2">
    <source>
        <dbReference type="Proteomes" id="UP000515153"/>
    </source>
</evidence>
<proteinExistence type="predicted"/>
<feature type="chain" id="PRO_5027966580" description="Avr-Pi54 protein" evidence="1">
    <location>
        <begin position="20"/>
        <end position="155"/>
    </location>
</feature>
<evidence type="ECO:0008006" key="4">
    <source>
        <dbReference type="Google" id="ProtNLM"/>
    </source>
</evidence>
<dbReference type="GeneID" id="41955304"/>
<protein>
    <recommendedName>
        <fullName evidence="4">Avr-Pi54 protein</fullName>
    </recommendedName>
</protein>